<name>A0AAD1NXL7_THETH</name>
<gene>
    <name evidence="1" type="ORF">TthAA11_06780</name>
</gene>
<reference evidence="1" key="1">
    <citation type="submission" date="2021-07" db="EMBL/GenBank/DDBJ databases">
        <title>Complete genome sequences of four Thermus thermophilus strains isolated from Arima Hot Spring in Japan.</title>
        <authorList>
            <person name="Tomariguchi N."/>
            <person name="Ueno Y."/>
            <person name="Miyazaki K."/>
        </authorList>
    </citation>
    <scope>NUCLEOTIDE SEQUENCE</scope>
    <source>
        <strain evidence="1">AA1-1</strain>
    </source>
</reference>
<evidence type="ECO:0000313" key="2">
    <source>
        <dbReference type="Proteomes" id="UP000825379"/>
    </source>
</evidence>
<dbReference type="AlphaFoldDB" id="A0AAD1NXL7"/>
<sequence length="125" mass="13970">MGLTARLAGILSVLWGEPGVISEAVMARAIFLVKAILEPHAKRAWRVGEVGDISPALRLAKRLREGKVERFTRREVYTREWGGITTSEEAGRAIELLEKAGWVVYDPEARAYLVNPRIREVGHAH</sequence>
<accession>A0AAD1NXL7</accession>
<evidence type="ECO:0000313" key="1">
    <source>
        <dbReference type="EMBL" id="BCZ86496.1"/>
    </source>
</evidence>
<proteinExistence type="predicted"/>
<protein>
    <submittedName>
        <fullName evidence="1">Uncharacterized protein</fullName>
    </submittedName>
</protein>
<dbReference type="EMBL" id="AP024926">
    <property type="protein sequence ID" value="BCZ86496.1"/>
    <property type="molecule type" value="Genomic_DNA"/>
</dbReference>
<organism evidence="1 2">
    <name type="scientific">Thermus thermophilus</name>
    <dbReference type="NCBI Taxonomy" id="274"/>
    <lineage>
        <taxon>Bacteria</taxon>
        <taxon>Thermotogati</taxon>
        <taxon>Deinococcota</taxon>
        <taxon>Deinococci</taxon>
        <taxon>Thermales</taxon>
        <taxon>Thermaceae</taxon>
        <taxon>Thermus</taxon>
    </lineage>
</organism>
<dbReference type="Proteomes" id="UP000825379">
    <property type="component" value="Chromosome"/>
</dbReference>